<evidence type="ECO:0000256" key="2">
    <source>
        <dbReference type="SAM" id="MobiDB-lite"/>
    </source>
</evidence>
<dbReference type="InterPro" id="IPR011989">
    <property type="entry name" value="ARM-like"/>
</dbReference>
<dbReference type="Proteomes" id="UP001498771">
    <property type="component" value="Unassembled WGS sequence"/>
</dbReference>
<accession>A0ABR1EYZ7</accession>
<feature type="compositionally biased region" description="Polar residues" evidence="2">
    <location>
        <begin position="183"/>
        <end position="196"/>
    </location>
</feature>
<reference evidence="4 5" key="1">
    <citation type="submission" date="2024-03" db="EMBL/GenBank/DDBJ databases">
        <title>Genome-scale model development and genomic sequencing of the oleaginous clade Lipomyces.</title>
        <authorList>
            <consortium name="Lawrence Berkeley National Laboratory"/>
            <person name="Czajka J.J."/>
            <person name="Han Y."/>
            <person name="Kim J."/>
            <person name="Mondo S.J."/>
            <person name="Hofstad B.A."/>
            <person name="Robles A."/>
            <person name="Haridas S."/>
            <person name="Riley R."/>
            <person name="LaButti K."/>
            <person name="Pangilinan J."/>
            <person name="Andreopoulos W."/>
            <person name="Lipzen A."/>
            <person name="Yan J."/>
            <person name="Wang M."/>
            <person name="Ng V."/>
            <person name="Grigoriev I.V."/>
            <person name="Spatafora J.W."/>
            <person name="Magnuson J.K."/>
            <person name="Baker S.E."/>
            <person name="Pomraning K.R."/>
        </authorList>
    </citation>
    <scope>NUCLEOTIDE SEQUENCE [LARGE SCALE GENOMIC DNA]</scope>
    <source>
        <strain evidence="4 5">Phaff 52-87</strain>
    </source>
</reference>
<evidence type="ECO:0000313" key="5">
    <source>
        <dbReference type="Proteomes" id="UP001498771"/>
    </source>
</evidence>
<dbReference type="SUPFAM" id="SSF48371">
    <property type="entry name" value="ARM repeat"/>
    <property type="match status" value="1"/>
</dbReference>
<feature type="compositionally biased region" description="Acidic residues" evidence="2">
    <location>
        <begin position="654"/>
        <end position="664"/>
    </location>
</feature>
<gene>
    <name evidence="4" type="ORF">BZA70DRAFT_285116</name>
</gene>
<organism evidence="4 5">
    <name type="scientific">Myxozyma melibiosi</name>
    <dbReference type="NCBI Taxonomy" id="54550"/>
    <lineage>
        <taxon>Eukaryota</taxon>
        <taxon>Fungi</taxon>
        <taxon>Dikarya</taxon>
        <taxon>Ascomycota</taxon>
        <taxon>Saccharomycotina</taxon>
        <taxon>Lipomycetes</taxon>
        <taxon>Lipomycetales</taxon>
        <taxon>Lipomycetaceae</taxon>
        <taxon>Myxozyma</taxon>
    </lineage>
</organism>
<feature type="region of interest" description="Disordered" evidence="2">
    <location>
        <begin position="88"/>
        <end position="628"/>
    </location>
</feature>
<comment type="similarity">
    <text evidence="1">Belongs to the WAPL family.</text>
</comment>
<feature type="region of interest" description="Disordered" evidence="2">
    <location>
        <begin position="1"/>
        <end position="69"/>
    </location>
</feature>
<feature type="domain" description="Wings apart-like protein C-terminal" evidence="3">
    <location>
        <begin position="669"/>
        <end position="1010"/>
    </location>
</feature>
<feature type="compositionally biased region" description="Polar residues" evidence="2">
    <location>
        <begin position="583"/>
        <end position="592"/>
    </location>
</feature>
<dbReference type="RefSeq" id="XP_064765859.1">
    <property type="nucleotide sequence ID" value="XM_064913676.1"/>
</dbReference>
<comment type="caution">
    <text evidence="4">The sequence shown here is derived from an EMBL/GenBank/DDBJ whole genome shotgun (WGS) entry which is preliminary data.</text>
</comment>
<protein>
    <submittedName>
        <fullName evidence="4">Wings apart-like protein regulation of heterochromatin-domain-containing protein</fullName>
    </submittedName>
</protein>
<dbReference type="InterPro" id="IPR039874">
    <property type="entry name" value="WAPL"/>
</dbReference>
<dbReference type="Pfam" id="PF07814">
    <property type="entry name" value="WAPL"/>
    <property type="match status" value="1"/>
</dbReference>
<feature type="compositionally biased region" description="Low complexity" evidence="2">
    <location>
        <begin position="407"/>
        <end position="423"/>
    </location>
</feature>
<dbReference type="InterPro" id="IPR016024">
    <property type="entry name" value="ARM-type_fold"/>
</dbReference>
<sequence length="1114" mass="120061">MSSSAGTPFSHRTPGTSTKTYGRKSRIPATPIERASPVKRKPEGDVDTQSLQSADKSEDAAAAEALTSPRSLGLSGWISKIGSVARSPFSALSRRKSIDSTASPIPLNWGPALASSSASDTPGSLKRRRADAEETTDNNDVARTIKRPRTPKQVVASVRSNSQLKKTDDPFAFDDTNEVEIDSTASARRTRSTPQKGAQVKKPRRVVKETVQADPSDDEDTIRVAYRSSDSVSKSRGRKAKAEKSAAEPSDDEDTIRVAYKSPVTTSKPRGRKAQTEKSAAEPSDDEDTIRVSYKSPDATSKSRGRKSQTEKSATEPSDDEDTIRVAYKSHDTTPKSRGRKAQANKTAEPSPSGKQKTPKGVPRTVVGKKRGRSTPRSTTPEIVPTPAVQETKRRSPVRNRALSSKSTAAPTEQSQQQPTSTQKSKEQHVSEPFEQSPAASNHSPSPEPLPKSPAIRRPISPPPLEDLEFDTPEEPPKTPTIAGGRTTEPSPRLTSRQSEAWDMLDQTSESIRKRSSPVRKGVDGETVSGSGNKLFRMLAAKKDAGPKQKTLMTRSFEEIKKDSERSDGQEKGAGGDAVELGSSLSQSSQPTYVMVRPGKRTYGSYRSYIDDSPATQTPSGSRPGTFSEMSEAELLSVSLTGKPATGTHSDSERESDDEAENENNDSIRVKSIHELRASGTNAKFMDDMEYLLDGLRPTASLSTQRMTYLELALKLTDNQFMHKFKAGGFLTRLASAISQTRASKDAVSSFALSYVLCNFLGDEGIMRSLVSEAGVVEFLVEFVGDGEDVLKVATRAGSGVSKISQSMLRELRTEIIKSIPSTVKPSSISRRLIALTGLLELTDSYFQFDFVRTAFAESKMRDRVIDALAELVKPKQGLEFHDIALCLSVLENSAELAAKQDSGEPVESETLTTATARLLGLLPKLEATPQEAVVVAILKFAILMTNSGSTAVCLALGTDETVAYANRCVERAVCAEQGDGAETEEYGLAANVAVFSIGLLVNLCESKESRDVISKPEHLRKLVSLFEKTSPAENQANYMDDIRGYLALVLALAPREKVKAEGGAGLLSAVGSALEVFKESTAQMQEDVGMSAGAGAGRGMVAKITSVLSGLYE</sequence>
<evidence type="ECO:0000259" key="3">
    <source>
        <dbReference type="Pfam" id="PF07814"/>
    </source>
</evidence>
<evidence type="ECO:0000256" key="1">
    <source>
        <dbReference type="ARBA" id="ARBA00006854"/>
    </source>
</evidence>
<dbReference type="InterPro" id="IPR022771">
    <property type="entry name" value="WAPL_C"/>
</dbReference>
<proteinExistence type="inferred from homology"/>
<dbReference type="EMBL" id="JBBJBU010000015">
    <property type="protein sequence ID" value="KAK7202826.1"/>
    <property type="molecule type" value="Genomic_DNA"/>
</dbReference>
<feature type="compositionally biased region" description="Polar residues" evidence="2">
    <location>
        <begin position="344"/>
        <end position="356"/>
    </location>
</feature>
<feature type="compositionally biased region" description="Polar residues" evidence="2">
    <location>
        <begin position="614"/>
        <end position="628"/>
    </location>
</feature>
<feature type="compositionally biased region" description="Basic and acidic residues" evidence="2">
    <location>
        <begin position="556"/>
        <end position="571"/>
    </location>
</feature>
<dbReference type="PANTHER" id="PTHR22100:SF13">
    <property type="entry name" value="WINGS APART-LIKE PROTEIN HOMOLOG"/>
    <property type="match status" value="1"/>
</dbReference>
<feature type="compositionally biased region" description="Polar residues" evidence="2">
    <location>
        <begin position="488"/>
        <end position="499"/>
    </location>
</feature>
<dbReference type="PANTHER" id="PTHR22100">
    <property type="entry name" value="WINGS APART-LIKE PROTEIN HOMOLOG"/>
    <property type="match status" value="1"/>
</dbReference>
<keyword evidence="5" id="KW-1185">Reference proteome</keyword>
<feature type="region of interest" description="Disordered" evidence="2">
    <location>
        <begin position="640"/>
        <end position="668"/>
    </location>
</feature>
<evidence type="ECO:0000313" key="4">
    <source>
        <dbReference type="EMBL" id="KAK7202826.1"/>
    </source>
</evidence>
<dbReference type="GeneID" id="90039188"/>
<name>A0ABR1EYZ7_9ASCO</name>
<dbReference type="Gene3D" id="1.25.10.10">
    <property type="entry name" value="Leucine-rich Repeat Variant"/>
    <property type="match status" value="1"/>
</dbReference>
<feature type="compositionally biased region" description="Acidic residues" evidence="2">
    <location>
        <begin position="171"/>
        <end position="181"/>
    </location>
</feature>